<feature type="transmembrane region" description="Helical" evidence="5">
    <location>
        <begin position="103"/>
        <end position="125"/>
    </location>
</feature>
<comment type="subcellular location">
    <subcellularLocation>
        <location evidence="1">Cell membrane</location>
        <topology evidence="1">Multi-pass membrane protein</topology>
    </subcellularLocation>
</comment>
<reference evidence="7 8" key="1">
    <citation type="submission" date="2020-07" db="EMBL/GenBank/DDBJ databases">
        <title>Sequencing the genomes of 1000 actinobacteria strains.</title>
        <authorList>
            <person name="Klenk H.-P."/>
        </authorList>
    </citation>
    <scope>NUCLEOTIDE SEQUENCE [LARGE SCALE GENOMIC DNA]</scope>
    <source>
        <strain evidence="7 8">DSM 27576</strain>
    </source>
</reference>
<dbReference type="Gene3D" id="1.20.1250.20">
    <property type="entry name" value="MFS general substrate transporter like domains"/>
    <property type="match status" value="2"/>
</dbReference>
<proteinExistence type="predicted"/>
<dbReference type="PANTHER" id="PTHR23514">
    <property type="entry name" value="BYPASS OF STOP CODON PROTEIN 6"/>
    <property type="match status" value="1"/>
</dbReference>
<dbReference type="InterPro" id="IPR011701">
    <property type="entry name" value="MFS"/>
</dbReference>
<keyword evidence="3 5" id="KW-1133">Transmembrane helix</keyword>
<feature type="transmembrane region" description="Helical" evidence="5">
    <location>
        <begin position="79"/>
        <end position="97"/>
    </location>
</feature>
<dbReference type="SUPFAM" id="SSF103473">
    <property type="entry name" value="MFS general substrate transporter"/>
    <property type="match status" value="1"/>
</dbReference>
<feature type="transmembrane region" description="Helical" evidence="5">
    <location>
        <begin position="344"/>
        <end position="361"/>
    </location>
</feature>
<evidence type="ECO:0000256" key="1">
    <source>
        <dbReference type="ARBA" id="ARBA00004651"/>
    </source>
</evidence>
<dbReference type="PROSITE" id="PS50850">
    <property type="entry name" value="MFS"/>
    <property type="match status" value="1"/>
</dbReference>
<evidence type="ECO:0000313" key="7">
    <source>
        <dbReference type="EMBL" id="MBA8817111.1"/>
    </source>
</evidence>
<keyword evidence="2 5" id="KW-0812">Transmembrane</keyword>
<dbReference type="PANTHER" id="PTHR23514:SF13">
    <property type="entry name" value="INNER MEMBRANE PROTEIN YBJJ"/>
    <property type="match status" value="1"/>
</dbReference>
<feature type="transmembrane region" description="Helical" evidence="5">
    <location>
        <begin position="295"/>
        <end position="324"/>
    </location>
</feature>
<dbReference type="InterPro" id="IPR020846">
    <property type="entry name" value="MFS_dom"/>
</dbReference>
<sequence>MDTQLSRSRLLRWRAAIFAVFFTAGLGFATWAARVPAIKVNLGINDFQIGLLLVFSGAFSIVGLSLASVLMARFGARRGMLISLVSFATGLTLVGVGGQLIPMFAIVAVGLALLGLGMGSVDVMMNIEGAAIEQTTTKTLMPLFHAFFSFGTVIGAGTGALMALWRVDIAPNAFAIAAAIVVVAIAAVANVPQREIVGDPATGDENGRWTERFVRALSAWRDPRIWSIGIIVLGMSFAEGGANDWLSLAVVDGHDGSQSMGALALTVFSISMTVVRVCGGPLVDALGRVWTLKILSLTAGTGLVVFILAPTIPVALVGVALWGAGASLGFPLGMSAAADDPTKAAASVSAVATIGYVAFLAGPPALGWVAHEIGLLPTLWIIVVLIVLSGLFSGAAKPVAGSKVGAAHSTRQAKP</sequence>
<comment type="caution">
    <text evidence="7">The sequence shown here is derived from an EMBL/GenBank/DDBJ whole genome shotgun (WGS) entry which is preliminary data.</text>
</comment>
<protein>
    <submittedName>
        <fullName evidence="7">MFS family permease</fullName>
    </submittedName>
</protein>
<evidence type="ECO:0000256" key="3">
    <source>
        <dbReference type="ARBA" id="ARBA00022989"/>
    </source>
</evidence>
<gene>
    <name evidence="7" type="ORF">FHX48_002205</name>
</gene>
<feature type="transmembrane region" description="Helical" evidence="5">
    <location>
        <begin position="173"/>
        <end position="191"/>
    </location>
</feature>
<evidence type="ECO:0000256" key="4">
    <source>
        <dbReference type="ARBA" id="ARBA00023136"/>
    </source>
</evidence>
<name>A0A7W3JQI5_9MICO</name>
<feature type="transmembrane region" description="Helical" evidence="5">
    <location>
        <begin position="146"/>
        <end position="167"/>
    </location>
</feature>
<keyword evidence="4 5" id="KW-0472">Membrane</keyword>
<feature type="transmembrane region" description="Helical" evidence="5">
    <location>
        <begin position="373"/>
        <end position="392"/>
    </location>
</feature>
<evidence type="ECO:0000256" key="2">
    <source>
        <dbReference type="ARBA" id="ARBA00022692"/>
    </source>
</evidence>
<organism evidence="7 8">
    <name type="scientific">Microbacterium halimionae</name>
    <dbReference type="NCBI Taxonomy" id="1526413"/>
    <lineage>
        <taxon>Bacteria</taxon>
        <taxon>Bacillati</taxon>
        <taxon>Actinomycetota</taxon>
        <taxon>Actinomycetes</taxon>
        <taxon>Micrococcales</taxon>
        <taxon>Microbacteriaceae</taxon>
        <taxon>Microbacterium</taxon>
    </lineage>
</organism>
<dbReference type="EMBL" id="JACGWY010000004">
    <property type="protein sequence ID" value="MBA8817111.1"/>
    <property type="molecule type" value="Genomic_DNA"/>
</dbReference>
<dbReference type="Proteomes" id="UP000526083">
    <property type="component" value="Unassembled WGS sequence"/>
</dbReference>
<evidence type="ECO:0000313" key="8">
    <source>
        <dbReference type="Proteomes" id="UP000526083"/>
    </source>
</evidence>
<feature type="transmembrane region" description="Helical" evidence="5">
    <location>
        <begin position="48"/>
        <end position="72"/>
    </location>
</feature>
<feature type="transmembrane region" description="Helical" evidence="5">
    <location>
        <begin position="262"/>
        <end position="283"/>
    </location>
</feature>
<evidence type="ECO:0000259" key="6">
    <source>
        <dbReference type="PROSITE" id="PS50850"/>
    </source>
</evidence>
<accession>A0A7W3JQI5</accession>
<dbReference type="CDD" id="cd17393">
    <property type="entry name" value="MFS_MosC_like"/>
    <property type="match status" value="1"/>
</dbReference>
<dbReference type="InterPro" id="IPR036259">
    <property type="entry name" value="MFS_trans_sf"/>
</dbReference>
<keyword evidence="8" id="KW-1185">Reference proteome</keyword>
<evidence type="ECO:0000256" key="5">
    <source>
        <dbReference type="SAM" id="Phobius"/>
    </source>
</evidence>
<dbReference type="InterPro" id="IPR051788">
    <property type="entry name" value="MFS_Transporter"/>
</dbReference>
<dbReference type="RefSeq" id="WP_167045065.1">
    <property type="nucleotide sequence ID" value="NZ_JAAOZB010000001.1"/>
</dbReference>
<dbReference type="GO" id="GO:0022857">
    <property type="term" value="F:transmembrane transporter activity"/>
    <property type="evidence" value="ECO:0007669"/>
    <property type="project" value="InterPro"/>
</dbReference>
<dbReference type="AlphaFoldDB" id="A0A7W3JQI5"/>
<dbReference type="GO" id="GO:0005886">
    <property type="term" value="C:plasma membrane"/>
    <property type="evidence" value="ECO:0007669"/>
    <property type="project" value="UniProtKB-SubCell"/>
</dbReference>
<feature type="transmembrane region" description="Helical" evidence="5">
    <location>
        <begin position="225"/>
        <end position="242"/>
    </location>
</feature>
<dbReference type="Pfam" id="PF07690">
    <property type="entry name" value="MFS_1"/>
    <property type="match status" value="1"/>
</dbReference>
<feature type="domain" description="Major facilitator superfamily (MFS) profile" evidence="6">
    <location>
        <begin position="13"/>
        <end position="415"/>
    </location>
</feature>